<feature type="signal peptide" evidence="1">
    <location>
        <begin position="1"/>
        <end position="29"/>
    </location>
</feature>
<dbReference type="PANTHER" id="PTHR46066">
    <property type="entry name" value="CHITINASE DOMAIN-CONTAINING PROTEIN 1 FAMILY MEMBER"/>
    <property type="match status" value="1"/>
</dbReference>
<dbReference type="Gene3D" id="3.20.20.80">
    <property type="entry name" value="Glycosidases"/>
    <property type="match status" value="1"/>
</dbReference>
<proteinExistence type="predicted"/>
<evidence type="ECO:0000259" key="2">
    <source>
        <dbReference type="PROSITE" id="PS51910"/>
    </source>
</evidence>
<dbReference type="OrthoDB" id="9775889at2"/>
<feature type="domain" description="GH18" evidence="2">
    <location>
        <begin position="62"/>
        <end position="371"/>
    </location>
</feature>
<dbReference type="HOGENOM" id="CLU_037415_0_0_12"/>
<keyword evidence="3" id="KW-0378">Hydrolase</keyword>
<dbReference type="InterPro" id="IPR017853">
    <property type="entry name" value="GH"/>
</dbReference>
<name>F4LP42_TREBD</name>
<sequence>MSAPNLCTRRAFRAAVFLFSAAIVSCASRSPENAGSAADTGSAASHEPNAAILIEPEGDPSFEAAYPYRTAALQFDQVWAYLIAGQESYLDYGYPLSDVGYFGAEINSYGELAGVPDRTVIAAFPGRVHLVVVCNSTALTHFCLDPASPARAPLIESLLAAAEPYDGLQIDFELVPKRDGEHFVSFLTELKSRLGDTVLSTALPARTRVIENDVYDYAKIAAVVDSVFVMAYDEHWSTSAPGAVASLDWCVRIASHATETVPPEKLVMGLPFYGRTWGSVSVNRAFYFSGIQRILRENGVKSVRRENGVPTFTYEIPSVTVTGYYDDVYSLAARLELYRAAGIRAAGFWCLGQEDPRIWDVLRAPVTAIAE</sequence>
<dbReference type="EMBL" id="CP002696">
    <property type="protein sequence ID" value="AEE15918.1"/>
    <property type="molecule type" value="Genomic_DNA"/>
</dbReference>
<reference evidence="4" key="1">
    <citation type="submission" date="2011-04" db="EMBL/GenBank/DDBJ databases">
        <title>The complete genome of Treponema brennaborense DSM 12168.</title>
        <authorList>
            <person name="Lucas S."/>
            <person name="Han J."/>
            <person name="Lapidus A."/>
            <person name="Bruce D."/>
            <person name="Goodwin L."/>
            <person name="Pitluck S."/>
            <person name="Peters L."/>
            <person name="Kyrpides N."/>
            <person name="Mavromatis K."/>
            <person name="Ivanova N."/>
            <person name="Mikhailova N."/>
            <person name="Pagani I."/>
            <person name="Teshima H."/>
            <person name="Detter J.C."/>
            <person name="Tapia R."/>
            <person name="Han C."/>
            <person name="Land M."/>
            <person name="Hauser L."/>
            <person name="Markowitz V."/>
            <person name="Cheng J.-F."/>
            <person name="Hugenholtz P."/>
            <person name="Woyke T."/>
            <person name="Wu D."/>
            <person name="Gronow S."/>
            <person name="Wellnitz S."/>
            <person name="Brambilla E."/>
            <person name="Klenk H.-P."/>
            <person name="Eisen J.A."/>
        </authorList>
    </citation>
    <scope>NUCLEOTIDE SEQUENCE [LARGE SCALE GENOMIC DNA]</scope>
    <source>
        <strain evidence="4">DSM 12168 / CIP 105900 / DD5/3</strain>
    </source>
</reference>
<evidence type="ECO:0000256" key="1">
    <source>
        <dbReference type="SAM" id="SignalP"/>
    </source>
</evidence>
<keyword evidence="4" id="KW-1185">Reference proteome</keyword>
<dbReference type="Gene3D" id="3.10.50.10">
    <property type="match status" value="1"/>
</dbReference>
<protein>
    <submittedName>
        <fullName evidence="3">Glycoside hydrolase family 18</fullName>
    </submittedName>
</protein>
<feature type="chain" id="PRO_5003317878" evidence="1">
    <location>
        <begin position="30"/>
        <end position="371"/>
    </location>
</feature>
<dbReference type="AlphaFoldDB" id="F4LP42"/>
<dbReference type="PROSITE" id="PS51910">
    <property type="entry name" value="GH18_2"/>
    <property type="match status" value="1"/>
</dbReference>
<dbReference type="GO" id="GO:0005975">
    <property type="term" value="P:carbohydrate metabolic process"/>
    <property type="evidence" value="ECO:0007669"/>
    <property type="project" value="InterPro"/>
</dbReference>
<dbReference type="Pfam" id="PF00704">
    <property type="entry name" value="Glyco_hydro_18"/>
    <property type="match status" value="1"/>
</dbReference>
<dbReference type="SMART" id="SM00636">
    <property type="entry name" value="Glyco_18"/>
    <property type="match status" value="1"/>
</dbReference>
<evidence type="ECO:0000313" key="3">
    <source>
        <dbReference type="EMBL" id="AEE15918.1"/>
    </source>
</evidence>
<evidence type="ECO:0000313" key="4">
    <source>
        <dbReference type="Proteomes" id="UP000006546"/>
    </source>
</evidence>
<dbReference type="GO" id="GO:0008061">
    <property type="term" value="F:chitin binding"/>
    <property type="evidence" value="ECO:0007669"/>
    <property type="project" value="InterPro"/>
</dbReference>
<keyword evidence="1" id="KW-0732">Signal</keyword>
<dbReference type="PANTHER" id="PTHR46066:SF2">
    <property type="entry name" value="CHITINASE DOMAIN-CONTAINING PROTEIN 1"/>
    <property type="match status" value="1"/>
</dbReference>
<dbReference type="Proteomes" id="UP000006546">
    <property type="component" value="Chromosome"/>
</dbReference>
<dbReference type="STRING" id="906968.Trebr_0474"/>
<dbReference type="eggNOG" id="COG3858">
    <property type="taxonomic scope" value="Bacteria"/>
</dbReference>
<dbReference type="KEGG" id="tbe:Trebr_0474"/>
<dbReference type="InterPro" id="IPR001223">
    <property type="entry name" value="Glyco_hydro18_cat"/>
</dbReference>
<dbReference type="SUPFAM" id="SSF51445">
    <property type="entry name" value="(Trans)glycosidases"/>
    <property type="match status" value="1"/>
</dbReference>
<dbReference type="InterPro" id="IPR029070">
    <property type="entry name" value="Chitinase_insertion_sf"/>
</dbReference>
<gene>
    <name evidence="3" type="ordered locus">Trebr_0474</name>
</gene>
<organism evidence="3 4">
    <name type="scientific">Treponema brennaborense (strain DSM 12168 / CIP 105900 / DD5/3)</name>
    <dbReference type="NCBI Taxonomy" id="906968"/>
    <lineage>
        <taxon>Bacteria</taxon>
        <taxon>Pseudomonadati</taxon>
        <taxon>Spirochaetota</taxon>
        <taxon>Spirochaetia</taxon>
        <taxon>Spirochaetales</taxon>
        <taxon>Treponemataceae</taxon>
        <taxon>Treponema</taxon>
    </lineage>
</organism>
<dbReference type="GO" id="GO:0016787">
    <property type="term" value="F:hydrolase activity"/>
    <property type="evidence" value="ECO:0007669"/>
    <property type="project" value="UniProtKB-KW"/>
</dbReference>
<dbReference type="InterPro" id="IPR011583">
    <property type="entry name" value="Chitinase_II/V-like_cat"/>
</dbReference>
<accession>F4LP42</accession>
<dbReference type="RefSeq" id="WP_013757637.1">
    <property type="nucleotide sequence ID" value="NC_015500.1"/>
</dbReference>